<dbReference type="InterPro" id="IPR050090">
    <property type="entry name" value="Tyrosine_recombinase_XerCD"/>
</dbReference>
<dbReference type="InterPro" id="IPR002104">
    <property type="entry name" value="Integrase_catalytic"/>
</dbReference>
<dbReference type="PANTHER" id="PTHR30349">
    <property type="entry name" value="PHAGE INTEGRASE-RELATED"/>
    <property type="match status" value="1"/>
</dbReference>
<evidence type="ECO:0000256" key="4">
    <source>
        <dbReference type="ARBA" id="ARBA00023172"/>
    </source>
</evidence>
<evidence type="ECO:0000313" key="6">
    <source>
        <dbReference type="EMBL" id="THV25076.1"/>
    </source>
</evidence>
<dbReference type="AlphaFoldDB" id="A0A4V4HN78"/>
<dbReference type="GO" id="GO:0003677">
    <property type="term" value="F:DNA binding"/>
    <property type="evidence" value="ECO:0007669"/>
    <property type="project" value="UniProtKB-KW"/>
</dbReference>
<keyword evidence="7" id="KW-1185">Reference proteome</keyword>
<comment type="similarity">
    <text evidence="1">Belongs to the 'phage' integrase family.</text>
</comment>
<dbReference type="Gene3D" id="1.10.443.10">
    <property type="entry name" value="Intergrase catalytic core"/>
    <property type="match status" value="1"/>
</dbReference>
<dbReference type="Pfam" id="PF00589">
    <property type="entry name" value="Phage_integrase"/>
    <property type="match status" value="1"/>
</dbReference>
<evidence type="ECO:0000259" key="5">
    <source>
        <dbReference type="PROSITE" id="PS51898"/>
    </source>
</evidence>
<organism evidence="6 7">
    <name type="scientific">Peteryoungia ipomoeae</name>
    <dbReference type="NCBI Taxonomy" id="1210932"/>
    <lineage>
        <taxon>Bacteria</taxon>
        <taxon>Pseudomonadati</taxon>
        <taxon>Pseudomonadota</taxon>
        <taxon>Alphaproteobacteria</taxon>
        <taxon>Hyphomicrobiales</taxon>
        <taxon>Rhizobiaceae</taxon>
        <taxon>Peteryoungia</taxon>
    </lineage>
</organism>
<keyword evidence="4" id="KW-0233">DNA recombination</keyword>
<evidence type="ECO:0000313" key="7">
    <source>
        <dbReference type="Proteomes" id="UP000308828"/>
    </source>
</evidence>
<dbReference type="EMBL" id="STGV01000001">
    <property type="protein sequence ID" value="THV25076.1"/>
    <property type="molecule type" value="Genomic_DNA"/>
</dbReference>
<protein>
    <recommendedName>
        <fullName evidence="5">Tyr recombinase domain-containing protein</fullName>
    </recommendedName>
</protein>
<accession>A0A4V4HN78</accession>
<dbReference type="SUPFAM" id="SSF56349">
    <property type="entry name" value="DNA breaking-rejoining enzymes"/>
    <property type="match status" value="1"/>
</dbReference>
<evidence type="ECO:0000256" key="3">
    <source>
        <dbReference type="ARBA" id="ARBA00023125"/>
    </source>
</evidence>
<dbReference type="Proteomes" id="UP000308828">
    <property type="component" value="Unassembled WGS sequence"/>
</dbReference>
<name>A0A4V4HN78_9HYPH</name>
<comment type="caution">
    <text evidence="6">The sequence shown here is derived from an EMBL/GenBank/DDBJ whole genome shotgun (WGS) entry which is preliminary data.</text>
</comment>
<dbReference type="OrthoDB" id="9784724at2"/>
<dbReference type="GO" id="GO:0015074">
    <property type="term" value="P:DNA integration"/>
    <property type="evidence" value="ECO:0007669"/>
    <property type="project" value="UniProtKB-KW"/>
</dbReference>
<keyword evidence="3" id="KW-0238">DNA-binding</keyword>
<dbReference type="PROSITE" id="PS51898">
    <property type="entry name" value="TYR_RECOMBINASE"/>
    <property type="match status" value="1"/>
</dbReference>
<dbReference type="InterPro" id="IPR011010">
    <property type="entry name" value="DNA_brk_join_enz"/>
</dbReference>
<evidence type="ECO:0000256" key="1">
    <source>
        <dbReference type="ARBA" id="ARBA00008857"/>
    </source>
</evidence>
<dbReference type="RefSeq" id="WP_136596924.1">
    <property type="nucleotide sequence ID" value="NZ_STGV01000001.1"/>
</dbReference>
<evidence type="ECO:0000256" key="2">
    <source>
        <dbReference type="ARBA" id="ARBA00022908"/>
    </source>
</evidence>
<reference evidence="6 7" key="1">
    <citation type="submission" date="2019-04" db="EMBL/GenBank/DDBJ databases">
        <title>Genome sequence of strain shin9-1.</title>
        <authorList>
            <person name="Gao J."/>
            <person name="Sun J."/>
        </authorList>
    </citation>
    <scope>NUCLEOTIDE SEQUENCE [LARGE SCALE GENOMIC DNA]</scope>
    <source>
        <strain evidence="7">shin9-1</strain>
    </source>
</reference>
<dbReference type="GO" id="GO:0006310">
    <property type="term" value="P:DNA recombination"/>
    <property type="evidence" value="ECO:0007669"/>
    <property type="project" value="UniProtKB-KW"/>
</dbReference>
<sequence length="537" mass="61029">MTVLMPSLSRAKNGDWFARKVIPSDVRDDYQSAFGVRQEERFRKTSLLTATQAKAEFAGWVADVEGRIATLRAAQAGGAQKFSTRQMHALIGRWYDWFVLQHEQSFSVEEWDFRYGQLEDAVEKFGGLSPSDDEELSPRHKALIRAKVLELSQLPTFMAQEGLKLDSHAQDELLDRLKPDLIAVMALLRRRAGGNYAPDEHRKTLPRSSAETAPTAKLAGWSPWEAFEAWVKERQPEASTINRWRGVFVHLNDHVESRDVALITEEDAVAWKDKLLQEGNAGGRTINEVWLTAARRVFNWVKAQKRLSANPFDGLKVAVPRSTSTKGEFSDADAETILKATLEPQPSRRNEYLKAARRWVPWLCAYTGSRPGEMTQLRKEDVELHKNGFWMIHIRTDAGTVKGNVSRTVVMHEHLVEQGFIEFVRRSGTGPLFYNPASASKKEDDPLNPKRPMYVQLRQKLGDWVRELGVTDKDVSPNHAWRHTFKRRAARAKIEQRLRDAFCGHSSGTVGSIYERPSIEDLADAIKDFPRYPVEAA</sequence>
<gene>
    <name evidence="6" type="ORF">FAA97_02400</name>
</gene>
<proteinExistence type="inferred from homology"/>
<dbReference type="InterPro" id="IPR013762">
    <property type="entry name" value="Integrase-like_cat_sf"/>
</dbReference>
<dbReference type="InterPro" id="IPR010998">
    <property type="entry name" value="Integrase_recombinase_N"/>
</dbReference>
<feature type="domain" description="Tyr recombinase" evidence="5">
    <location>
        <begin position="324"/>
        <end position="527"/>
    </location>
</feature>
<keyword evidence="2" id="KW-0229">DNA integration</keyword>
<dbReference type="Gene3D" id="1.10.150.130">
    <property type="match status" value="1"/>
</dbReference>
<dbReference type="PANTHER" id="PTHR30349:SF64">
    <property type="entry name" value="PROPHAGE INTEGRASE INTD-RELATED"/>
    <property type="match status" value="1"/>
</dbReference>